<protein>
    <submittedName>
        <fullName evidence="4">Regulator</fullName>
    </submittedName>
</protein>
<dbReference type="Gene3D" id="2.20.25.10">
    <property type="match status" value="1"/>
</dbReference>
<feature type="domain" description="HTH LytTR-type" evidence="3">
    <location>
        <begin position="149"/>
        <end position="254"/>
    </location>
</feature>
<dbReference type="AlphaFoldDB" id="A0A9W5W7K0"/>
<evidence type="ECO:0000256" key="1">
    <source>
        <dbReference type="PROSITE-ProRule" id="PRU00169"/>
    </source>
</evidence>
<dbReference type="GO" id="GO:0000156">
    <property type="term" value="F:phosphorelay response regulator activity"/>
    <property type="evidence" value="ECO:0007669"/>
    <property type="project" value="InterPro"/>
</dbReference>
<sequence length="254" mass="28718">MNGPVKALVVDDELYSRQELTHLLKRYDLFTLAGEADTGGKALELIFRAEPDVVFLDIELPDMTGLDLAHAIMRLKSAPLIVFATAFPDYALPAFRYEAIDYLLKPFDEEQLHQTVQRIAKHISGVGEAAKEDAWDVAAAVAKAAPAKLAVEEEGKIVYLVPADIIYIASENGMSHVYTRQHKYVTKLTLKELEQKLREQSFLRIHKSFLVNLALVIELTPWFHGAYQLKVSGRNESIPVSRNYVKELRERLEL</sequence>
<reference evidence="4 5" key="1">
    <citation type="submission" date="2014-02" db="EMBL/GenBank/DDBJ databases">
        <title>Genome sequence of Paenibacillus darwinianus reveals adaptive mechanisms for survival in Antarctic soils.</title>
        <authorList>
            <person name="Dsouza M."/>
            <person name="Taylor M.W."/>
            <person name="Turner S.J."/>
            <person name="Aislabie J."/>
        </authorList>
    </citation>
    <scope>NUCLEOTIDE SEQUENCE [LARGE SCALE GENOMIC DNA]</scope>
    <source>
        <strain evidence="4 5">CE1</strain>
    </source>
</reference>
<dbReference type="EMBL" id="JFHU01000106">
    <property type="protein sequence ID" value="EXX89142.1"/>
    <property type="molecule type" value="Genomic_DNA"/>
</dbReference>
<keyword evidence="1" id="KW-0597">Phosphoprotein</keyword>
<dbReference type="Gene3D" id="3.40.50.2300">
    <property type="match status" value="1"/>
</dbReference>
<evidence type="ECO:0000313" key="5">
    <source>
        <dbReference type="Proteomes" id="UP000053750"/>
    </source>
</evidence>
<keyword evidence="5" id="KW-1185">Reference proteome</keyword>
<dbReference type="Proteomes" id="UP000053750">
    <property type="component" value="Unassembled WGS sequence"/>
</dbReference>
<dbReference type="Pfam" id="PF04397">
    <property type="entry name" value="LytTR"/>
    <property type="match status" value="1"/>
</dbReference>
<dbReference type="Pfam" id="PF00072">
    <property type="entry name" value="Response_reg"/>
    <property type="match status" value="1"/>
</dbReference>
<name>A0A9W5W7K0_9BACL</name>
<dbReference type="SUPFAM" id="SSF52172">
    <property type="entry name" value="CheY-like"/>
    <property type="match status" value="1"/>
</dbReference>
<evidence type="ECO:0000259" key="3">
    <source>
        <dbReference type="PROSITE" id="PS50930"/>
    </source>
</evidence>
<dbReference type="RefSeq" id="WP_036580555.1">
    <property type="nucleotide sequence ID" value="NZ_KK082131.1"/>
</dbReference>
<dbReference type="PANTHER" id="PTHR37299:SF1">
    <property type="entry name" value="STAGE 0 SPORULATION PROTEIN A HOMOLOG"/>
    <property type="match status" value="1"/>
</dbReference>
<dbReference type="PROSITE" id="PS50930">
    <property type="entry name" value="HTH_LYTTR"/>
    <property type="match status" value="1"/>
</dbReference>
<feature type="modified residue" description="4-aspartylphosphate" evidence="1">
    <location>
        <position position="57"/>
    </location>
</feature>
<dbReference type="Gene3D" id="2.40.50.40">
    <property type="match status" value="1"/>
</dbReference>
<organism evidence="4 5">
    <name type="scientific">Paenibacillus darwinianus</name>
    <dbReference type="NCBI Taxonomy" id="1380763"/>
    <lineage>
        <taxon>Bacteria</taxon>
        <taxon>Bacillati</taxon>
        <taxon>Bacillota</taxon>
        <taxon>Bacilli</taxon>
        <taxon>Bacillales</taxon>
        <taxon>Paenibacillaceae</taxon>
        <taxon>Paenibacillus</taxon>
    </lineage>
</organism>
<dbReference type="InterPro" id="IPR007492">
    <property type="entry name" value="LytTR_DNA-bd_dom"/>
</dbReference>
<accession>A0A9W5W7K0</accession>
<dbReference type="SMART" id="SM00448">
    <property type="entry name" value="REC"/>
    <property type="match status" value="1"/>
</dbReference>
<comment type="caution">
    <text evidence="4">The sequence shown here is derived from an EMBL/GenBank/DDBJ whole genome shotgun (WGS) entry which is preliminary data.</text>
</comment>
<dbReference type="PROSITE" id="PS50110">
    <property type="entry name" value="RESPONSE_REGULATORY"/>
    <property type="match status" value="1"/>
</dbReference>
<dbReference type="GO" id="GO:0003677">
    <property type="term" value="F:DNA binding"/>
    <property type="evidence" value="ECO:0007669"/>
    <property type="project" value="InterPro"/>
</dbReference>
<dbReference type="InterPro" id="IPR046947">
    <property type="entry name" value="LytR-like"/>
</dbReference>
<dbReference type="OrthoDB" id="9809318at2"/>
<feature type="domain" description="Response regulatory" evidence="2">
    <location>
        <begin position="6"/>
        <end position="120"/>
    </location>
</feature>
<proteinExistence type="predicted"/>
<evidence type="ECO:0000313" key="4">
    <source>
        <dbReference type="EMBL" id="EXX89142.1"/>
    </source>
</evidence>
<gene>
    <name evidence="4" type="ORF">BG53_00605</name>
</gene>
<evidence type="ECO:0000259" key="2">
    <source>
        <dbReference type="PROSITE" id="PS50110"/>
    </source>
</evidence>
<dbReference type="PANTHER" id="PTHR37299">
    <property type="entry name" value="TRANSCRIPTIONAL REGULATOR-RELATED"/>
    <property type="match status" value="1"/>
</dbReference>
<dbReference type="InterPro" id="IPR011006">
    <property type="entry name" value="CheY-like_superfamily"/>
</dbReference>
<dbReference type="SMART" id="SM00850">
    <property type="entry name" value="LytTR"/>
    <property type="match status" value="1"/>
</dbReference>
<dbReference type="InterPro" id="IPR001789">
    <property type="entry name" value="Sig_transdc_resp-reg_receiver"/>
</dbReference>